<dbReference type="STRING" id="588581.Cpap_1785"/>
<dbReference type="GO" id="GO:0016740">
    <property type="term" value="F:transferase activity"/>
    <property type="evidence" value="ECO:0007669"/>
    <property type="project" value="TreeGrafter"/>
</dbReference>
<dbReference type="OrthoDB" id="9803916at2"/>
<dbReference type="Pfam" id="PF00753">
    <property type="entry name" value="Lactamase_B"/>
    <property type="match status" value="1"/>
</dbReference>
<dbReference type="PANTHER" id="PTHR13754:SF13">
    <property type="entry name" value="METALLO-BETA-LACTAMASE SUPERFAMILY PROTEIN (AFU_ORTHOLOGUE AFUA_3G07630)"/>
    <property type="match status" value="1"/>
</dbReference>
<dbReference type="SUPFAM" id="SSF56281">
    <property type="entry name" value="Metallo-hydrolase/oxidoreductase"/>
    <property type="match status" value="1"/>
</dbReference>
<dbReference type="InterPro" id="IPR036866">
    <property type="entry name" value="RibonucZ/Hydroxyglut_hydro"/>
</dbReference>
<dbReference type="AlphaFoldDB" id="F1TDF3"/>
<dbReference type="InterPro" id="IPR041712">
    <property type="entry name" value="DHPS-like_MBL-fold"/>
</dbReference>
<keyword evidence="3" id="KW-1185">Reference proteome</keyword>
<gene>
    <name evidence="2" type="ORF">Cpap_1785</name>
</gene>
<dbReference type="EMBL" id="ACXX02000007">
    <property type="protein sequence ID" value="EGD47591.1"/>
    <property type="molecule type" value="Genomic_DNA"/>
</dbReference>
<sequence>MKIHILTDNRTSKRGFLAEHGLSVYIEHKQTNILFDTGQSNVYCNNAVKMNIDLRETDFIVLSHGHYDHGAGLVYFPEIKKKINIYAHEDCFINRYAINQDGVSFREIGIPWNPDDREALKSNIVFTRETYQLAPDVYICGEIPRTHDFEEIPEGFFVGDADNKHQDMIKDEQMLVIRTKKGLCIFLGCSHPGIINCLTYVLKLFPGEKIDTVVGGMHLNSASQLKVEKTVQSLIDLNIRQIVPLHCTGIYAIAEMKRIMGRGCLPLCAGDTIEI</sequence>
<dbReference type="Gene3D" id="3.60.15.10">
    <property type="entry name" value="Ribonuclease Z/Hydroxyacylglutathione hydrolase-like"/>
    <property type="match status" value="1"/>
</dbReference>
<name>F1TDF3_9FIRM</name>
<dbReference type="SMART" id="SM00849">
    <property type="entry name" value="Lactamase_B"/>
    <property type="match status" value="1"/>
</dbReference>
<dbReference type="InterPro" id="IPR001279">
    <property type="entry name" value="Metallo-B-lactamas"/>
</dbReference>
<dbReference type="eggNOG" id="COG1237">
    <property type="taxonomic scope" value="Bacteria"/>
</dbReference>
<protein>
    <submittedName>
        <fullName evidence="2">Beta-lactamase domain protein</fullName>
    </submittedName>
</protein>
<dbReference type="PANTHER" id="PTHR13754">
    <property type="entry name" value="METALLO-BETA-LACTAMASE SUPERFAMILY PROTEIN"/>
    <property type="match status" value="1"/>
</dbReference>
<accession>F1TDF3</accession>
<dbReference type="CDD" id="cd07713">
    <property type="entry name" value="DHPS-like_MBL-fold"/>
    <property type="match status" value="1"/>
</dbReference>
<feature type="domain" description="Metallo-beta-lactamase" evidence="1">
    <location>
        <begin position="20"/>
        <end position="180"/>
    </location>
</feature>
<dbReference type="InterPro" id="IPR052926">
    <property type="entry name" value="Metallo-beta-lactamase_dom"/>
</dbReference>
<dbReference type="Proteomes" id="UP000003860">
    <property type="component" value="Unassembled WGS sequence"/>
</dbReference>
<evidence type="ECO:0000259" key="1">
    <source>
        <dbReference type="SMART" id="SM00849"/>
    </source>
</evidence>
<reference evidence="2" key="2">
    <citation type="submission" date="2011-01" db="EMBL/GenBank/DDBJ databases">
        <title>The Non-contiguous Finished genome of Clostridium papyrosolvens.</title>
        <authorList>
            <person name="Lucas S."/>
            <person name="Copeland A."/>
            <person name="Lapidus A."/>
            <person name="Cheng J.-F."/>
            <person name="Goodwin L."/>
            <person name="Pitluck S."/>
            <person name="Misra M."/>
            <person name="Chertkov O."/>
            <person name="Detter J.C."/>
            <person name="Han C."/>
            <person name="Tapia R."/>
            <person name="Land M."/>
            <person name="Hauser L."/>
            <person name="Kyrpides N."/>
            <person name="Ivanova N."/>
            <person name="Pagani I."/>
            <person name="Mouttaki H."/>
            <person name="He Z."/>
            <person name="Zhou J."/>
            <person name="Hemme C.L."/>
            <person name="Woyke T."/>
        </authorList>
    </citation>
    <scope>NUCLEOTIDE SEQUENCE [LARGE SCALE GENOMIC DNA]</scope>
    <source>
        <strain evidence="2">DSM 2782</strain>
    </source>
</reference>
<reference evidence="2" key="1">
    <citation type="submission" date="2009-07" db="EMBL/GenBank/DDBJ databases">
        <authorList>
            <consortium name="US DOE Joint Genome Institute (JGI-PGF)"/>
            <person name="Lucas S."/>
            <person name="Copeland A."/>
            <person name="Lapidus A."/>
            <person name="Glavina del Rio T."/>
            <person name="Tice H."/>
            <person name="Bruce D."/>
            <person name="Goodwin L."/>
            <person name="Pitluck S."/>
            <person name="Larimer F."/>
            <person name="Land M.L."/>
            <person name="Mouttaki H."/>
            <person name="He Z."/>
            <person name="Zhou J."/>
            <person name="Hemme C.L."/>
        </authorList>
    </citation>
    <scope>NUCLEOTIDE SEQUENCE [LARGE SCALE GENOMIC DNA]</scope>
    <source>
        <strain evidence="2">DSM 2782</strain>
    </source>
</reference>
<evidence type="ECO:0000313" key="3">
    <source>
        <dbReference type="Proteomes" id="UP000003860"/>
    </source>
</evidence>
<evidence type="ECO:0000313" key="2">
    <source>
        <dbReference type="EMBL" id="EGD47591.1"/>
    </source>
</evidence>
<organism evidence="2 3">
    <name type="scientific">Ruminiclostridium papyrosolvens DSM 2782</name>
    <dbReference type="NCBI Taxonomy" id="588581"/>
    <lineage>
        <taxon>Bacteria</taxon>
        <taxon>Bacillati</taxon>
        <taxon>Bacillota</taxon>
        <taxon>Clostridia</taxon>
        <taxon>Eubacteriales</taxon>
        <taxon>Oscillospiraceae</taxon>
        <taxon>Ruminiclostridium</taxon>
    </lineage>
</organism>
<dbReference type="RefSeq" id="WP_004619518.1">
    <property type="nucleotide sequence ID" value="NZ_ACXX02000007.1"/>
</dbReference>
<comment type="caution">
    <text evidence="2">The sequence shown here is derived from an EMBL/GenBank/DDBJ whole genome shotgun (WGS) entry which is preliminary data.</text>
</comment>
<proteinExistence type="predicted"/>